<evidence type="ECO:0000313" key="7">
    <source>
        <dbReference type="RefSeq" id="XP_026098132.1"/>
    </source>
</evidence>
<comment type="similarity">
    <text evidence="1">Belongs to the TRAFAC class TrmE-Era-EngA-EngB-Septin-like GTPase superfamily. AIG1/Toc34/Toc159-like paraseptin GTPase family. IAN subfamily.</text>
</comment>
<evidence type="ECO:0000256" key="3">
    <source>
        <dbReference type="ARBA" id="ARBA00023134"/>
    </source>
</evidence>
<name>A0A6P6MNL0_CARAU</name>
<keyword evidence="2" id="KW-0547">Nucleotide-binding</keyword>
<dbReference type="CDD" id="cd01852">
    <property type="entry name" value="AIG1"/>
    <property type="match status" value="1"/>
</dbReference>
<dbReference type="FunFam" id="3.40.50.300:FF:000366">
    <property type="entry name" value="GTPase, IMAP family member 2"/>
    <property type="match status" value="2"/>
</dbReference>
<dbReference type="Proteomes" id="UP000515129">
    <property type="component" value="Unplaced"/>
</dbReference>
<dbReference type="InterPro" id="IPR045058">
    <property type="entry name" value="GIMA/IAN/Toc"/>
</dbReference>
<dbReference type="Gene3D" id="3.40.50.300">
    <property type="entry name" value="P-loop containing nucleotide triphosphate hydrolases"/>
    <property type="match status" value="2"/>
</dbReference>
<evidence type="ECO:0000313" key="6">
    <source>
        <dbReference type="Proteomes" id="UP000515129"/>
    </source>
</evidence>
<dbReference type="InterPro" id="IPR006703">
    <property type="entry name" value="G_AIG1"/>
</dbReference>
<dbReference type="AlphaFoldDB" id="A0A6P6MNL0"/>
<accession>A0A6P6MNL0</accession>
<feature type="domain" description="AIG1-type G" evidence="5">
    <location>
        <begin position="341"/>
        <end position="539"/>
    </location>
</feature>
<dbReference type="KEGG" id="caua:113069341"/>
<keyword evidence="6" id="KW-1185">Reference proteome</keyword>
<dbReference type="InterPro" id="IPR027417">
    <property type="entry name" value="P-loop_NTPase"/>
</dbReference>
<proteinExistence type="inferred from homology"/>
<evidence type="ECO:0000256" key="4">
    <source>
        <dbReference type="SAM" id="Phobius"/>
    </source>
</evidence>
<keyword evidence="4" id="KW-0812">Transmembrane</keyword>
<evidence type="ECO:0000256" key="1">
    <source>
        <dbReference type="ARBA" id="ARBA00008535"/>
    </source>
</evidence>
<dbReference type="PROSITE" id="PS51720">
    <property type="entry name" value="G_AIG1"/>
    <property type="match status" value="2"/>
</dbReference>
<evidence type="ECO:0000259" key="5">
    <source>
        <dbReference type="PROSITE" id="PS51720"/>
    </source>
</evidence>
<sequence>METADCWFYKTPPRYPESERTFHSPELRIVLLGVSGVGKSATGNLILGRKAFKETRTRVSEIQRGRVEDRIISVIDTPGFFTTELTDEELHHEMIKSVSLCHPGPHVFLLMINLENMKEGERILVEQIEENFGPQAFKFTLLLLIGREQMSNKEWMVFMLSTKFQELVRHCRDKYHAIDSINEINATHISKLLQKIDDIVKQNCDQHYNTDIHLKSPTKIKKVMQKLEEKKEDTRKHTQRDKRSKTVWKTFKSVIQERITHTFIEQEKETLISHLRKTKKTHEDEEWVFQECENVKVGDSGSLVRSVKFSYEQMEEVNEIQKQTESWKISSIGKCDLGNTQADLRIVMVGKTGAGKSATGNTILGQKAFKEEFCSESVTGKCQQYQRRVEGRIISVIDTPGVCDTSMSERDLKVEVVRCVEMSLPGPHAFLLVIRLDVRFTAEEQYTVKWIQENFGEDALHYTIILFTRGDQLKTSIEEFLTTNKQMNELTKQCKAGYQVFDNTIEDQAQVRELLWKIDTLVKDNGGEHYTNLMYREAQRKIWEEEESQRKEDRRLRQEEETCIRKDEQKRLVKTAKMGALVGAGVGGVIGGVALAAGTGLALPAALITGGATLAGGAGAKLIADTINRKQSKTAANKES</sequence>
<dbReference type="GeneID" id="113069341"/>
<keyword evidence="4" id="KW-1133">Transmembrane helix</keyword>
<feature type="domain" description="AIG1-type G" evidence="5">
    <location>
        <begin position="24"/>
        <end position="217"/>
    </location>
</feature>
<evidence type="ECO:0000256" key="2">
    <source>
        <dbReference type="ARBA" id="ARBA00022741"/>
    </source>
</evidence>
<gene>
    <name evidence="7" type="primary">LOC113069341</name>
</gene>
<dbReference type="SUPFAM" id="SSF52540">
    <property type="entry name" value="P-loop containing nucleoside triphosphate hydrolases"/>
    <property type="match status" value="2"/>
</dbReference>
<keyword evidence="4" id="KW-0472">Membrane</keyword>
<dbReference type="Pfam" id="PF04548">
    <property type="entry name" value="AIG1"/>
    <property type="match status" value="2"/>
</dbReference>
<keyword evidence="3" id="KW-0342">GTP-binding</keyword>
<dbReference type="PANTHER" id="PTHR10903:SF188">
    <property type="entry name" value="GTPASE IMAP FAMILY MEMBER 2-LIKE-RELATED"/>
    <property type="match status" value="1"/>
</dbReference>
<organism evidence="6 7">
    <name type="scientific">Carassius auratus</name>
    <name type="common">Goldfish</name>
    <dbReference type="NCBI Taxonomy" id="7957"/>
    <lineage>
        <taxon>Eukaryota</taxon>
        <taxon>Metazoa</taxon>
        <taxon>Chordata</taxon>
        <taxon>Craniata</taxon>
        <taxon>Vertebrata</taxon>
        <taxon>Euteleostomi</taxon>
        <taxon>Actinopterygii</taxon>
        <taxon>Neopterygii</taxon>
        <taxon>Teleostei</taxon>
        <taxon>Ostariophysi</taxon>
        <taxon>Cypriniformes</taxon>
        <taxon>Cyprinidae</taxon>
        <taxon>Cyprininae</taxon>
        <taxon>Carassius</taxon>
    </lineage>
</organism>
<feature type="transmembrane region" description="Helical" evidence="4">
    <location>
        <begin position="578"/>
        <end position="597"/>
    </location>
</feature>
<protein>
    <submittedName>
        <fullName evidence="7">Uncharacterized protein LOC113069341</fullName>
    </submittedName>
</protein>
<dbReference type="PANTHER" id="PTHR10903">
    <property type="entry name" value="GTPASE, IMAP FAMILY MEMBER-RELATED"/>
    <property type="match status" value="1"/>
</dbReference>
<dbReference type="RefSeq" id="XP_026098132.1">
    <property type="nucleotide sequence ID" value="XM_026242347.1"/>
</dbReference>
<reference evidence="7" key="1">
    <citation type="submission" date="2025-08" db="UniProtKB">
        <authorList>
            <consortium name="RefSeq"/>
        </authorList>
    </citation>
    <scope>IDENTIFICATION</scope>
    <source>
        <strain evidence="7">Wakin</strain>
        <tissue evidence="7">Muscle</tissue>
    </source>
</reference>
<dbReference type="GO" id="GO:0005525">
    <property type="term" value="F:GTP binding"/>
    <property type="evidence" value="ECO:0007669"/>
    <property type="project" value="UniProtKB-KW"/>
</dbReference>
<dbReference type="OrthoDB" id="5985928at2759"/>
<feature type="transmembrane region" description="Helical" evidence="4">
    <location>
        <begin position="603"/>
        <end position="624"/>
    </location>
</feature>